<dbReference type="Pfam" id="PF01551">
    <property type="entry name" value="Peptidase_M23"/>
    <property type="match status" value="1"/>
</dbReference>
<gene>
    <name evidence="4" type="ORF">IM660_13465</name>
</gene>
<dbReference type="InterPro" id="IPR050570">
    <property type="entry name" value="Cell_wall_metabolism_enzyme"/>
</dbReference>
<dbReference type="AlphaFoldDB" id="A0A7M1SST8"/>
<feature type="region of interest" description="Disordered" evidence="2">
    <location>
        <begin position="1"/>
        <end position="86"/>
    </location>
</feature>
<evidence type="ECO:0000313" key="5">
    <source>
        <dbReference type="Proteomes" id="UP000593758"/>
    </source>
</evidence>
<dbReference type="InterPro" id="IPR016047">
    <property type="entry name" value="M23ase_b-sheet_dom"/>
</dbReference>
<dbReference type="GO" id="GO:0004222">
    <property type="term" value="F:metalloendopeptidase activity"/>
    <property type="evidence" value="ECO:0007669"/>
    <property type="project" value="TreeGrafter"/>
</dbReference>
<dbReference type="KEGG" id="halt:IM660_13465"/>
<name>A0A7M1SST8_9MICO</name>
<reference evidence="4 5" key="1">
    <citation type="submission" date="2020-10" db="EMBL/GenBank/DDBJ databases">
        <title>Haloactinobacterium sp. RN3S43, a bacterium isolated from saline soil.</title>
        <authorList>
            <person name="Sun J.-Q."/>
        </authorList>
    </citation>
    <scope>NUCLEOTIDE SEQUENCE [LARGE SCALE GENOMIC DNA]</scope>
    <source>
        <strain evidence="4 5">RN3S43</strain>
    </source>
</reference>
<dbReference type="CDD" id="cd12797">
    <property type="entry name" value="M23_peptidase"/>
    <property type="match status" value="1"/>
</dbReference>
<evidence type="ECO:0000256" key="1">
    <source>
        <dbReference type="ARBA" id="ARBA00022729"/>
    </source>
</evidence>
<evidence type="ECO:0000313" key="4">
    <source>
        <dbReference type="EMBL" id="QOR69673.1"/>
    </source>
</evidence>
<dbReference type="EMBL" id="CP063169">
    <property type="protein sequence ID" value="QOR69673.1"/>
    <property type="molecule type" value="Genomic_DNA"/>
</dbReference>
<protein>
    <submittedName>
        <fullName evidence="4">M23 family metallopeptidase</fullName>
    </submittedName>
</protein>
<evidence type="ECO:0000259" key="3">
    <source>
        <dbReference type="Pfam" id="PF01551"/>
    </source>
</evidence>
<dbReference type="SUPFAM" id="SSF51261">
    <property type="entry name" value="Duplicated hybrid motif"/>
    <property type="match status" value="1"/>
</dbReference>
<feature type="compositionally biased region" description="Basic and acidic residues" evidence="2">
    <location>
        <begin position="30"/>
        <end position="69"/>
    </location>
</feature>
<sequence length="438" mass="45728">MSSADALPTRRQLRLAAQREQGGPASAGSQRERPLTRREIRARERAAAAERAADGAREDVAPDRDDRADAPGTSAQPISDEQMASGAEAVTTGPVVLGENQDQVQDRDAVAVVPVDVAGEHAAMDAHVPGDAAAQKPSTSAHPFGEVVLGQSASNREQRRAARRRSASQRGGTTYRWLPRLAVLGALGALTTVVPLSGAATPATSTEMATGNPVAANSAYDVLTSGGTPDFSGASTALAADPLASLRSLVSASRSGTERIPSSCVTTPVQANGVLASEVEATAPPIVQPLVEGNYQLTSRYGNRVHPIWGSYGQHTGLDMSAAAGTPIHAVADGTVTYAGVGRDGRSSMLVIIEHEVDGEKFWTWYVHMYPNGVYVQAGQQVSVGETIGAVGSYGNSTGPHLHLEVHLDESLTTVDPELWLAEHAVPLTSETLQCTEN</sequence>
<dbReference type="PANTHER" id="PTHR21666:SF289">
    <property type="entry name" value="L-ALA--D-GLU ENDOPEPTIDASE"/>
    <property type="match status" value="1"/>
</dbReference>
<feature type="region of interest" description="Disordered" evidence="2">
    <location>
        <begin position="130"/>
        <end position="171"/>
    </location>
</feature>
<evidence type="ECO:0000256" key="2">
    <source>
        <dbReference type="SAM" id="MobiDB-lite"/>
    </source>
</evidence>
<dbReference type="PANTHER" id="PTHR21666">
    <property type="entry name" value="PEPTIDASE-RELATED"/>
    <property type="match status" value="1"/>
</dbReference>
<organism evidence="4 5">
    <name type="scientific">Ruania alkalisoli</name>
    <dbReference type="NCBI Taxonomy" id="2779775"/>
    <lineage>
        <taxon>Bacteria</taxon>
        <taxon>Bacillati</taxon>
        <taxon>Actinomycetota</taxon>
        <taxon>Actinomycetes</taxon>
        <taxon>Micrococcales</taxon>
        <taxon>Ruaniaceae</taxon>
        <taxon>Ruania</taxon>
    </lineage>
</organism>
<keyword evidence="5" id="KW-1185">Reference proteome</keyword>
<proteinExistence type="predicted"/>
<accession>A0A7M1SST8</accession>
<keyword evidence="1" id="KW-0732">Signal</keyword>
<dbReference type="Proteomes" id="UP000593758">
    <property type="component" value="Chromosome"/>
</dbReference>
<dbReference type="Gene3D" id="2.70.70.10">
    <property type="entry name" value="Glucose Permease (Domain IIA)"/>
    <property type="match status" value="1"/>
</dbReference>
<dbReference type="RefSeq" id="WP_193496218.1">
    <property type="nucleotide sequence ID" value="NZ_CP063169.1"/>
</dbReference>
<dbReference type="InterPro" id="IPR011055">
    <property type="entry name" value="Dup_hybrid_motif"/>
</dbReference>
<feature type="domain" description="M23ase beta-sheet core" evidence="3">
    <location>
        <begin position="314"/>
        <end position="410"/>
    </location>
</feature>